<dbReference type="Pfam" id="PF02123">
    <property type="entry name" value="RdRP_4"/>
    <property type="match status" value="1"/>
</dbReference>
<feature type="domain" description="RdRp catalytic" evidence="9">
    <location>
        <begin position="259"/>
        <end position="375"/>
    </location>
</feature>
<accession>A0A7G3KHV2</accession>
<keyword evidence="2 8" id="KW-0696">RNA-directed RNA polymerase</keyword>
<dbReference type="GO" id="GO:0003723">
    <property type="term" value="F:RNA binding"/>
    <property type="evidence" value="ECO:0007669"/>
    <property type="project" value="InterPro"/>
</dbReference>
<organism evidence="10">
    <name type="scientific">Phakopsora totivirus B</name>
    <dbReference type="NCBI Taxonomy" id="2592697"/>
    <lineage>
        <taxon>Viruses</taxon>
        <taxon>Riboviria</taxon>
        <taxon>Orthornavirae</taxon>
        <taxon>Duplornaviricota</taxon>
        <taxon>Chrymotiviricetes</taxon>
        <taxon>Ghabrivirales</taxon>
        <taxon>Totiviridae</taxon>
    </lineage>
</organism>
<sequence length="546" mass="62720">MLPCLERLAKVGMHEAMFVGLVTWARLLTPINKQLLAVSGIWDWEYTSIAEFSRKIKNNFSLRLKALQNLVDIDLEQFFEMEVLVNRGVGEVDWQAEEDHRVNPNTNRIADKLIFEESVKLFKKLKRRGSKPYKTSWSQFWDSRWGWAPTGAYHSQYEEDQQYKAKEPTLRSKLFAVARMPKRDLEYFCNREPQIVAWPSTKYEWGKQRAIYGVDFTNFVMTNFALYKCEELLEPVFPVGRAAREDIVSNRVQETLRNGIPYCFDFEDFNSQHTKSNMQSVLRAYALVFSSGLTHEQQRALNWVIESVGNGKVKADTHTYELNGTLLSGWRLTTFINTILNHVYITLLTKDRPMVSLHNGDDVLAGITSLNQVQNLQANAEKYNIRFQQSKCFLGSIAEFLRVDHNKGIGAQYLCRGVATFVHGPTESIIPNDIIALLQSLETRKTELEQRGGNTVVIQSLFQLQLARLARLWDITQDEIEVVRNTHLSKGGVSSEVSTSTLEHVVTRVQVRSVALEDDIEAQSLTFPGVWDYANHVMLKNNRQLI</sequence>
<comment type="similarity">
    <text evidence="1">Belongs to the totiviridae RNA-directed RNA polymerase family.</text>
</comment>
<evidence type="ECO:0000256" key="5">
    <source>
        <dbReference type="ARBA" id="ARBA00022741"/>
    </source>
</evidence>
<evidence type="ECO:0000256" key="4">
    <source>
        <dbReference type="ARBA" id="ARBA00022695"/>
    </source>
</evidence>
<dbReference type="PROSITE" id="PS50507">
    <property type="entry name" value="RDRP_SSRNA_POS"/>
    <property type="match status" value="1"/>
</dbReference>
<evidence type="ECO:0000256" key="1">
    <source>
        <dbReference type="ARBA" id="ARBA00010455"/>
    </source>
</evidence>
<evidence type="ECO:0000313" key="10">
    <source>
        <dbReference type="EMBL" id="QED42972.1"/>
    </source>
</evidence>
<dbReference type="SUPFAM" id="SSF56672">
    <property type="entry name" value="DNA/RNA polymerases"/>
    <property type="match status" value="1"/>
</dbReference>
<dbReference type="EC" id="2.7.7.48" evidence="8"/>
<evidence type="ECO:0000256" key="3">
    <source>
        <dbReference type="ARBA" id="ARBA00022679"/>
    </source>
</evidence>
<protein>
    <recommendedName>
        <fullName evidence="8">RNA-directed RNA polymerase</fullName>
        <ecNumber evidence="8">2.7.7.48</ecNumber>
    </recommendedName>
</protein>
<keyword evidence="5 8" id="KW-0547">Nucleotide-binding</keyword>
<evidence type="ECO:0000256" key="2">
    <source>
        <dbReference type="ARBA" id="ARBA00022484"/>
    </source>
</evidence>
<evidence type="ECO:0000256" key="7">
    <source>
        <dbReference type="ARBA" id="ARBA00048744"/>
    </source>
</evidence>
<evidence type="ECO:0000256" key="8">
    <source>
        <dbReference type="RuleBase" id="RU364050"/>
    </source>
</evidence>
<dbReference type="EMBL" id="MK231126">
    <property type="protein sequence ID" value="QED42972.1"/>
    <property type="molecule type" value="Genomic_RNA"/>
</dbReference>
<proteinExistence type="inferred from homology"/>
<keyword evidence="4 8" id="KW-0548">Nucleotidyltransferase</keyword>
<keyword evidence="3 8" id="KW-0808">Transferase</keyword>
<name>A0A7G3KHV2_9VIRU</name>
<reference evidence="10" key="1">
    <citation type="submission" date="2018-11" db="EMBL/GenBank/DDBJ databases">
        <authorList>
            <person name="Jo Y."/>
            <person name="Cho W.K."/>
        </authorList>
    </citation>
    <scope>NUCLEOTIDE SEQUENCE</scope>
    <source>
        <strain evidence="10">Won</strain>
    </source>
</reference>
<dbReference type="GO" id="GO:0039694">
    <property type="term" value="P:viral RNA genome replication"/>
    <property type="evidence" value="ECO:0007669"/>
    <property type="project" value="InterPro"/>
</dbReference>
<dbReference type="GO" id="GO:0006351">
    <property type="term" value="P:DNA-templated transcription"/>
    <property type="evidence" value="ECO:0007669"/>
    <property type="project" value="InterPro"/>
</dbReference>
<keyword evidence="6 8" id="KW-0693">Viral RNA replication</keyword>
<dbReference type="GO" id="GO:0003968">
    <property type="term" value="F:RNA-directed RNA polymerase activity"/>
    <property type="evidence" value="ECO:0007669"/>
    <property type="project" value="UniProtKB-KW"/>
</dbReference>
<dbReference type="InterPro" id="IPR007094">
    <property type="entry name" value="RNA-dir_pol_PSvirus"/>
</dbReference>
<comment type="catalytic activity">
    <reaction evidence="7 8">
        <text>RNA(n) + a ribonucleoside 5'-triphosphate = RNA(n+1) + diphosphate</text>
        <dbReference type="Rhea" id="RHEA:21248"/>
        <dbReference type="Rhea" id="RHEA-COMP:14527"/>
        <dbReference type="Rhea" id="RHEA-COMP:17342"/>
        <dbReference type="ChEBI" id="CHEBI:33019"/>
        <dbReference type="ChEBI" id="CHEBI:61557"/>
        <dbReference type="ChEBI" id="CHEBI:140395"/>
        <dbReference type="EC" id="2.7.7.48"/>
    </reaction>
</comment>
<dbReference type="InterPro" id="IPR001795">
    <property type="entry name" value="RNA-dir_pol_luteovirus"/>
</dbReference>
<evidence type="ECO:0000256" key="6">
    <source>
        <dbReference type="ARBA" id="ARBA00022953"/>
    </source>
</evidence>
<dbReference type="GO" id="GO:0000166">
    <property type="term" value="F:nucleotide binding"/>
    <property type="evidence" value="ECO:0007669"/>
    <property type="project" value="UniProtKB-KW"/>
</dbReference>
<evidence type="ECO:0000259" key="9">
    <source>
        <dbReference type="PROSITE" id="PS50507"/>
    </source>
</evidence>
<dbReference type="InterPro" id="IPR043502">
    <property type="entry name" value="DNA/RNA_pol_sf"/>
</dbReference>